<feature type="coiled-coil region" evidence="1">
    <location>
        <begin position="13"/>
        <end position="54"/>
    </location>
</feature>
<evidence type="ECO:0000256" key="1">
    <source>
        <dbReference type="SAM" id="Coils"/>
    </source>
</evidence>
<evidence type="ECO:0000313" key="3">
    <source>
        <dbReference type="Proteomes" id="UP000281553"/>
    </source>
</evidence>
<keyword evidence="1" id="KW-0175">Coiled coil</keyword>
<accession>A0A3P7MJK8</accession>
<name>A0A3P7MJK8_DIBLA</name>
<keyword evidence="3" id="KW-1185">Reference proteome</keyword>
<evidence type="ECO:0000313" key="2">
    <source>
        <dbReference type="EMBL" id="VDN29745.1"/>
    </source>
</evidence>
<organism evidence="2 3">
    <name type="scientific">Dibothriocephalus latus</name>
    <name type="common">Fish tapeworm</name>
    <name type="synonym">Diphyllobothrium latum</name>
    <dbReference type="NCBI Taxonomy" id="60516"/>
    <lineage>
        <taxon>Eukaryota</taxon>
        <taxon>Metazoa</taxon>
        <taxon>Spiralia</taxon>
        <taxon>Lophotrochozoa</taxon>
        <taxon>Platyhelminthes</taxon>
        <taxon>Cestoda</taxon>
        <taxon>Eucestoda</taxon>
        <taxon>Diphyllobothriidea</taxon>
        <taxon>Diphyllobothriidae</taxon>
        <taxon>Dibothriocephalus</taxon>
    </lineage>
</organism>
<reference evidence="2 3" key="1">
    <citation type="submission" date="2018-11" db="EMBL/GenBank/DDBJ databases">
        <authorList>
            <consortium name="Pathogen Informatics"/>
        </authorList>
    </citation>
    <scope>NUCLEOTIDE SEQUENCE [LARGE SCALE GENOMIC DNA]</scope>
</reference>
<gene>
    <name evidence="2" type="ORF">DILT_LOCUS15419</name>
</gene>
<dbReference type="Proteomes" id="UP000281553">
    <property type="component" value="Unassembled WGS sequence"/>
</dbReference>
<proteinExistence type="predicted"/>
<dbReference type="EMBL" id="UYRU01079015">
    <property type="protein sequence ID" value="VDN29745.1"/>
    <property type="molecule type" value="Genomic_DNA"/>
</dbReference>
<feature type="non-terminal residue" evidence="2">
    <location>
        <position position="100"/>
    </location>
</feature>
<protein>
    <submittedName>
        <fullName evidence="2">Uncharacterized protein</fullName>
    </submittedName>
</protein>
<sequence length="100" mass="11143">MPVASPEVLQKRLQEVALELEVSRTRVAELTRQIAGLQEKLEVSKKEAAAKETEKAGSDEQLLTALSQTRARNVSLSHELAFIKEQNSQLTNTKDVLESR</sequence>
<dbReference type="AlphaFoldDB" id="A0A3P7MJK8"/>